<accession>A0AAW2NHC4</accession>
<evidence type="ECO:0000313" key="1">
    <source>
        <dbReference type="EMBL" id="KAL0342974.1"/>
    </source>
</evidence>
<dbReference type="AlphaFoldDB" id="A0AAW2NHC4"/>
<name>A0AAW2NHC4_9LAMI</name>
<dbReference type="EMBL" id="JACGWK010000007">
    <property type="protein sequence ID" value="KAL0342974.1"/>
    <property type="molecule type" value="Genomic_DNA"/>
</dbReference>
<organism evidence="1">
    <name type="scientific">Sesamum angustifolium</name>
    <dbReference type="NCBI Taxonomy" id="2727405"/>
    <lineage>
        <taxon>Eukaryota</taxon>
        <taxon>Viridiplantae</taxon>
        <taxon>Streptophyta</taxon>
        <taxon>Embryophyta</taxon>
        <taxon>Tracheophyta</taxon>
        <taxon>Spermatophyta</taxon>
        <taxon>Magnoliopsida</taxon>
        <taxon>eudicotyledons</taxon>
        <taxon>Gunneridae</taxon>
        <taxon>Pentapetalae</taxon>
        <taxon>asterids</taxon>
        <taxon>lamiids</taxon>
        <taxon>Lamiales</taxon>
        <taxon>Pedaliaceae</taxon>
        <taxon>Sesamum</taxon>
    </lineage>
</organism>
<gene>
    <name evidence="1" type="ORF">Sangu_1184800</name>
</gene>
<reference evidence="1" key="2">
    <citation type="journal article" date="2024" name="Plant">
        <title>Genomic evolution and insights into agronomic trait innovations of Sesamum species.</title>
        <authorList>
            <person name="Miao H."/>
            <person name="Wang L."/>
            <person name="Qu L."/>
            <person name="Liu H."/>
            <person name="Sun Y."/>
            <person name="Le M."/>
            <person name="Wang Q."/>
            <person name="Wei S."/>
            <person name="Zheng Y."/>
            <person name="Lin W."/>
            <person name="Duan Y."/>
            <person name="Cao H."/>
            <person name="Xiong S."/>
            <person name="Wang X."/>
            <person name="Wei L."/>
            <person name="Li C."/>
            <person name="Ma Q."/>
            <person name="Ju M."/>
            <person name="Zhao R."/>
            <person name="Li G."/>
            <person name="Mu C."/>
            <person name="Tian Q."/>
            <person name="Mei H."/>
            <person name="Zhang T."/>
            <person name="Gao T."/>
            <person name="Zhang H."/>
        </authorList>
    </citation>
    <scope>NUCLEOTIDE SEQUENCE</scope>
    <source>
        <strain evidence="1">G01</strain>
    </source>
</reference>
<reference evidence="1" key="1">
    <citation type="submission" date="2020-06" db="EMBL/GenBank/DDBJ databases">
        <authorList>
            <person name="Li T."/>
            <person name="Hu X."/>
            <person name="Zhang T."/>
            <person name="Song X."/>
            <person name="Zhang H."/>
            <person name="Dai N."/>
            <person name="Sheng W."/>
            <person name="Hou X."/>
            <person name="Wei L."/>
        </authorList>
    </citation>
    <scope>NUCLEOTIDE SEQUENCE</scope>
    <source>
        <strain evidence="1">G01</strain>
        <tissue evidence="1">Leaf</tissue>
    </source>
</reference>
<comment type="caution">
    <text evidence="1">The sequence shown here is derived from an EMBL/GenBank/DDBJ whole genome shotgun (WGS) entry which is preliminary data.</text>
</comment>
<protein>
    <submittedName>
        <fullName evidence="1">Uncharacterized protein</fullName>
    </submittedName>
</protein>
<sequence>MWPWNTRKELVVYKVEALKEMNAEEALKEMIKKMNTEESLKEMINKMNAEVASKKKALWRRMLAPIHGKDPEESSTVWQDSS</sequence>
<proteinExistence type="predicted"/>